<organism evidence="2 3">
    <name type="scientific">Corynebacterium lipophilum</name>
    <dbReference type="NCBI Taxonomy" id="2804918"/>
    <lineage>
        <taxon>Bacteria</taxon>
        <taxon>Bacillati</taxon>
        <taxon>Actinomycetota</taxon>
        <taxon>Actinomycetes</taxon>
        <taxon>Mycobacteriales</taxon>
        <taxon>Corynebacteriaceae</taxon>
        <taxon>Corynebacterium</taxon>
    </lineage>
</organism>
<proteinExistence type="predicted"/>
<dbReference type="AlphaFoldDB" id="A0AAW5HX09"/>
<accession>A0AAW5HX09</accession>
<dbReference type="RefSeq" id="WP_070361996.1">
    <property type="nucleotide sequence ID" value="NZ_JAEUWV010000021.1"/>
</dbReference>
<keyword evidence="3" id="KW-1185">Reference proteome</keyword>
<comment type="caution">
    <text evidence="2">The sequence shown here is derived from an EMBL/GenBank/DDBJ whole genome shotgun (WGS) entry which is preliminary data.</text>
</comment>
<gene>
    <name evidence="2" type="ORF">JMN37_10115</name>
</gene>
<keyword evidence="1" id="KW-0472">Membrane</keyword>
<dbReference type="Pfam" id="PF12277">
    <property type="entry name" value="DUF3618"/>
    <property type="match status" value="1"/>
</dbReference>
<name>A0AAW5HX09_9CORY</name>
<evidence type="ECO:0000256" key="1">
    <source>
        <dbReference type="SAM" id="Phobius"/>
    </source>
</evidence>
<keyword evidence="1" id="KW-1133">Transmembrane helix</keyword>
<dbReference type="InterPro" id="IPR022062">
    <property type="entry name" value="DUF3618"/>
</dbReference>
<dbReference type="EMBL" id="JAEUWV010000021">
    <property type="protein sequence ID" value="MCO6395317.1"/>
    <property type="molecule type" value="Genomic_DNA"/>
</dbReference>
<feature type="transmembrane region" description="Helical" evidence="1">
    <location>
        <begin position="55"/>
        <end position="73"/>
    </location>
</feature>
<reference evidence="2 3" key="1">
    <citation type="submission" date="2021-01" db="EMBL/GenBank/DDBJ databases">
        <title>Identification and Characterization of Corynebacterium sp.</title>
        <authorList>
            <person name="Luo Q."/>
            <person name="Qu P."/>
            <person name="Chen Q."/>
        </authorList>
    </citation>
    <scope>NUCLEOTIDE SEQUENCE [LARGE SCALE GENOMIC DNA]</scope>
    <source>
        <strain evidence="2 3">MC-18</strain>
    </source>
</reference>
<evidence type="ECO:0000313" key="3">
    <source>
        <dbReference type="Proteomes" id="UP001205920"/>
    </source>
</evidence>
<evidence type="ECO:0000313" key="2">
    <source>
        <dbReference type="EMBL" id="MCO6395317.1"/>
    </source>
</evidence>
<dbReference type="Proteomes" id="UP001205920">
    <property type="component" value="Unassembled WGS sequence"/>
</dbReference>
<keyword evidence="1" id="KW-0812">Transmembrane</keyword>
<sequence>MARDIHDIERSLAETRSKLASTLDELADRAQPSNLADSAKSEAANWLQDETVQKVLIGIGVGVAALVGIKVFNSRKRKSELKKLQELLSQR</sequence>
<protein>
    <submittedName>
        <fullName evidence="2">DUF3618 domain-containing protein</fullName>
    </submittedName>
</protein>